<evidence type="ECO:0000313" key="2">
    <source>
        <dbReference type="EMBL" id="GJS65964.1"/>
    </source>
</evidence>
<gene>
    <name evidence="2" type="ORF">Tco_0680528</name>
</gene>
<dbReference type="InterPro" id="IPR036397">
    <property type="entry name" value="RNaseH_sf"/>
</dbReference>
<keyword evidence="3" id="KW-1185">Reference proteome</keyword>
<dbReference type="PANTHER" id="PTHR42648">
    <property type="entry name" value="TRANSPOSASE, PUTATIVE-RELATED"/>
    <property type="match status" value="1"/>
</dbReference>
<name>A0ABQ4XKT4_9ASTR</name>
<protein>
    <submittedName>
        <fullName evidence="2">Retrovirus-related pol polyprotein from transposon TNT 1-94</fullName>
    </submittedName>
</protein>
<accession>A0ABQ4XKT4</accession>
<feature type="domain" description="Integrase catalytic" evidence="1">
    <location>
        <begin position="1"/>
        <end position="160"/>
    </location>
</feature>
<comment type="caution">
    <text evidence="2">The sequence shown here is derived from an EMBL/GenBank/DDBJ whole genome shotgun (WGS) entry which is preliminary data.</text>
</comment>
<dbReference type="InterPro" id="IPR039537">
    <property type="entry name" value="Retrotran_Ty1/copia-like"/>
</dbReference>
<dbReference type="EMBL" id="BQNB010009616">
    <property type="protein sequence ID" value="GJS65964.1"/>
    <property type="molecule type" value="Genomic_DNA"/>
</dbReference>
<dbReference type="PROSITE" id="PS50994">
    <property type="entry name" value="INTEGRASE"/>
    <property type="match status" value="1"/>
</dbReference>
<evidence type="ECO:0000259" key="1">
    <source>
        <dbReference type="PROSITE" id="PS50994"/>
    </source>
</evidence>
<dbReference type="PANTHER" id="PTHR42648:SF21">
    <property type="entry name" value="CYSTEINE-RICH RLK (RECEPTOR-LIKE PROTEIN KINASE) 8"/>
    <property type="match status" value="1"/>
</dbReference>
<reference evidence="2" key="1">
    <citation type="journal article" date="2022" name="Int. J. Mol. Sci.">
        <title>Draft Genome of Tanacetum Coccineum: Genomic Comparison of Closely Related Tanacetum-Family Plants.</title>
        <authorList>
            <person name="Yamashiro T."/>
            <person name="Shiraishi A."/>
            <person name="Nakayama K."/>
            <person name="Satake H."/>
        </authorList>
    </citation>
    <scope>NUCLEOTIDE SEQUENCE</scope>
</reference>
<dbReference type="Proteomes" id="UP001151760">
    <property type="component" value="Unassembled WGS sequence"/>
</dbReference>
<dbReference type="Gene3D" id="3.30.420.10">
    <property type="entry name" value="Ribonuclease H-like superfamily/Ribonuclease H"/>
    <property type="match status" value="1"/>
</dbReference>
<reference evidence="2" key="2">
    <citation type="submission" date="2022-01" db="EMBL/GenBank/DDBJ databases">
        <authorList>
            <person name="Yamashiro T."/>
            <person name="Shiraishi A."/>
            <person name="Satake H."/>
            <person name="Nakayama K."/>
        </authorList>
    </citation>
    <scope>NUCLEOTIDE SEQUENCE</scope>
</reference>
<dbReference type="Pfam" id="PF25597">
    <property type="entry name" value="SH3_retrovirus"/>
    <property type="match status" value="1"/>
</dbReference>
<dbReference type="InterPro" id="IPR001584">
    <property type="entry name" value="Integrase_cat-core"/>
</dbReference>
<organism evidence="2 3">
    <name type="scientific">Tanacetum coccineum</name>
    <dbReference type="NCBI Taxonomy" id="301880"/>
    <lineage>
        <taxon>Eukaryota</taxon>
        <taxon>Viridiplantae</taxon>
        <taxon>Streptophyta</taxon>
        <taxon>Embryophyta</taxon>
        <taxon>Tracheophyta</taxon>
        <taxon>Spermatophyta</taxon>
        <taxon>Magnoliopsida</taxon>
        <taxon>eudicotyledons</taxon>
        <taxon>Gunneridae</taxon>
        <taxon>Pentapetalae</taxon>
        <taxon>asterids</taxon>
        <taxon>campanulids</taxon>
        <taxon>Asterales</taxon>
        <taxon>Asteraceae</taxon>
        <taxon>Asteroideae</taxon>
        <taxon>Anthemideae</taxon>
        <taxon>Anthemidinae</taxon>
        <taxon>Tanacetum</taxon>
    </lineage>
</organism>
<dbReference type="SUPFAM" id="SSF53098">
    <property type="entry name" value="Ribonuclease H-like"/>
    <property type="match status" value="1"/>
</dbReference>
<dbReference type="InterPro" id="IPR057670">
    <property type="entry name" value="SH3_retrovirus"/>
</dbReference>
<proteinExistence type="predicted"/>
<evidence type="ECO:0000313" key="3">
    <source>
        <dbReference type="Proteomes" id="UP001151760"/>
    </source>
</evidence>
<sequence length="221" mass="25320">MDLCAPIRVSSINGRKYILVILDDYFWFTWVKFLRSKDEVPEFEINFLKMIQVCLNVTVRNIRTDNGTEFVNQTLKAYYEEVRISHQTSVAHSTTEWYCQKMEPFFSRSCLNHVDLFKGSVISLGRGSRDNFEDLGKLKLKVDIGIFVGYAPAKKAFRIYNKRTYLIIETIHVDFDELSAIASKQFSSGPEPKLLTPGTISSGLMLNIPSLTPYVPPTKND</sequence>
<dbReference type="InterPro" id="IPR012337">
    <property type="entry name" value="RNaseH-like_sf"/>
</dbReference>